<dbReference type="Pfam" id="PF08388">
    <property type="entry name" value="GIIM"/>
    <property type="match status" value="1"/>
</dbReference>
<dbReference type="EMBL" id="JAVDYF010000001">
    <property type="protein sequence ID" value="MDR7354055.1"/>
    <property type="molecule type" value="Genomic_DNA"/>
</dbReference>
<sequence length="110" mass="13688">MTGWIGYFHLADMQRFLQQLLEHTRKRLRQIMWKHWKRPRTRTRNLVALGIPRSKAYEWGNSSKGYWRVAGSWILTRSLTNQYWEDHGLKSFIQRWETFRWKHSYSYQRV</sequence>
<evidence type="ECO:0000313" key="3">
    <source>
        <dbReference type="Proteomes" id="UP001183619"/>
    </source>
</evidence>
<name>A0ABU2B629_9CORY</name>
<reference evidence="2 3" key="1">
    <citation type="submission" date="2023-07" db="EMBL/GenBank/DDBJ databases">
        <title>Sequencing the genomes of 1000 actinobacteria strains.</title>
        <authorList>
            <person name="Klenk H.-P."/>
        </authorList>
    </citation>
    <scope>NUCLEOTIDE SEQUENCE [LARGE SCALE GENOMIC DNA]</scope>
    <source>
        <strain evidence="2 3">DSM 44508</strain>
    </source>
</reference>
<feature type="domain" description="Group II intron maturase-specific" evidence="1">
    <location>
        <begin position="2"/>
        <end position="45"/>
    </location>
</feature>
<dbReference type="Proteomes" id="UP001183619">
    <property type="component" value="Unassembled WGS sequence"/>
</dbReference>
<evidence type="ECO:0000313" key="2">
    <source>
        <dbReference type="EMBL" id="MDR7354055.1"/>
    </source>
</evidence>
<gene>
    <name evidence="2" type="ORF">J2S37_000593</name>
</gene>
<evidence type="ECO:0000259" key="1">
    <source>
        <dbReference type="Pfam" id="PF08388"/>
    </source>
</evidence>
<protein>
    <recommendedName>
        <fullName evidence="1">Group II intron maturase-specific domain-containing protein</fullName>
    </recommendedName>
</protein>
<dbReference type="InterPro" id="IPR013597">
    <property type="entry name" value="Mat_intron_G2"/>
</dbReference>
<organism evidence="2 3">
    <name type="scientific">Corynebacterium felinum</name>
    <dbReference type="NCBI Taxonomy" id="131318"/>
    <lineage>
        <taxon>Bacteria</taxon>
        <taxon>Bacillati</taxon>
        <taxon>Actinomycetota</taxon>
        <taxon>Actinomycetes</taxon>
        <taxon>Mycobacteriales</taxon>
        <taxon>Corynebacteriaceae</taxon>
        <taxon>Corynebacterium</taxon>
    </lineage>
</organism>
<accession>A0ABU2B629</accession>
<comment type="caution">
    <text evidence="2">The sequence shown here is derived from an EMBL/GenBank/DDBJ whole genome shotgun (WGS) entry which is preliminary data.</text>
</comment>
<proteinExistence type="predicted"/>
<keyword evidence="3" id="KW-1185">Reference proteome</keyword>